<dbReference type="AlphaFoldDB" id="A0A5C5X784"/>
<dbReference type="EMBL" id="SIHI01000001">
    <property type="protein sequence ID" value="TWT58977.1"/>
    <property type="molecule type" value="Genomic_DNA"/>
</dbReference>
<keyword evidence="9" id="KW-1185">Reference proteome</keyword>
<dbReference type="SUPFAM" id="SSF53335">
    <property type="entry name" value="S-adenosyl-L-methionine-dependent methyltransferases"/>
    <property type="match status" value="1"/>
</dbReference>
<dbReference type="GO" id="GO:0032259">
    <property type="term" value="P:methylation"/>
    <property type="evidence" value="ECO:0007669"/>
    <property type="project" value="UniProtKB-KW"/>
</dbReference>
<comment type="caution">
    <text evidence="8">The sequence shown here is derived from an EMBL/GenBank/DDBJ whole genome shotgun (WGS) entry which is preliminary data.</text>
</comment>
<sequence length="628" mass="69309">MKIRQKHFWFNEPHDSPLPKGREIVVDCFAGGGGASVGLEWAIGRSVDVAINHNREAIAMHMANHPTTKHYCENLWDIDPVVVCEGRPVGAAWFSPDCTHFSKAKGKTPKKKEIRALAWIVLRWAARVKPRVIFLENVEEFVTWGPLKRGQPIKEKKGKTFEGWVHQLRELGYDVEWQSVVASDFGSPTTRKRLFLIARCDGKPIVWPEPTHGGPKQIAKQIKSQGYSRLKKWRTAADIIDWSIPCPSIFLTPEEAKEQGCRRPLAEKTMKRIAEGIRRYVIETNDPFIVKVNHGSEHFRGQPLDRPLSTITSANGYGVVTPYVSRMFGQSVGSSINVPIGALTQENKSCLVSPFIQALQHGGSSRRIDDPVHTITASTKDCNLVVAPSLVSYYGPKGEHHHRGRHLLEPLPTQTTENRFALVAPSLVQTGYGERPGQSPRCLNLHHPLGTVVAGGGKHALVSAFIAKHFGGMVGVRADVPFPTITTRGTQNQVVAVNMISGNQTTNRVEEVRAFLTTYYGNGGKTSLNRPVPTVTTKDRIALGIVLVSGQPFQIVDIGMRMLTPRELFAAQGFPDDYDIDTGLDGKPATKKTQVARCGNSVCPHPASVVVCANFRIKHVRSQVKVTA</sequence>
<evidence type="ECO:0000256" key="3">
    <source>
        <dbReference type="ARBA" id="ARBA00022679"/>
    </source>
</evidence>
<evidence type="ECO:0000256" key="7">
    <source>
        <dbReference type="PROSITE-ProRule" id="PRU01016"/>
    </source>
</evidence>
<keyword evidence="3 7" id="KW-0808">Transferase</keyword>
<keyword evidence="4 7" id="KW-0949">S-adenosyl-L-methionine</keyword>
<dbReference type="Pfam" id="PF00145">
    <property type="entry name" value="DNA_methylase"/>
    <property type="match status" value="2"/>
</dbReference>
<accession>A0A5C5X784</accession>
<evidence type="ECO:0000313" key="8">
    <source>
        <dbReference type="EMBL" id="TWT58977.1"/>
    </source>
</evidence>
<evidence type="ECO:0000256" key="1">
    <source>
        <dbReference type="ARBA" id="ARBA00011975"/>
    </source>
</evidence>
<dbReference type="EC" id="2.1.1.37" evidence="1"/>
<dbReference type="GO" id="GO:0003677">
    <property type="term" value="F:DNA binding"/>
    <property type="evidence" value="ECO:0007669"/>
    <property type="project" value="TreeGrafter"/>
</dbReference>
<keyword evidence="5" id="KW-0680">Restriction system</keyword>
<dbReference type="PANTHER" id="PTHR10629">
    <property type="entry name" value="CYTOSINE-SPECIFIC METHYLTRANSFERASE"/>
    <property type="match status" value="1"/>
</dbReference>
<name>A0A5C5X784_9PLAN</name>
<evidence type="ECO:0000256" key="4">
    <source>
        <dbReference type="ARBA" id="ARBA00022691"/>
    </source>
</evidence>
<dbReference type="GO" id="GO:0003886">
    <property type="term" value="F:DNA (cytosine-5-)-methyltransferase activity"/>
    <property type="evidence" value="ECO:0007669"/>
    <property type="project" value="UniProtKB-EC"/>
</dbReference>
<evidence type="ECO:0000256" key="6">
    <source>
        <dbReference type="ARBA" id="ARBA00047422"/>
    </source>
</evidence>
<comment type="catalytic activity">
    <reaction evidence="6">
        <text>a 2'-deoxycytidine in DNA + S-adenosyl-L-methionine = a 5-methyl-2'-deoxycytidine in DNA + S-adenosyl-L-homocysteine + H(+)</text>
        <dbReference type="Rhea" id="RHEA:13681"/>
        <dbReference type="Rhea" id="RHEA-COMP:11369"/>
        <dbReference type="Rhea" id="RHEA-COMP:11370"/>
        <dbReference type="ChEBI" id="CHEBI:15378"/>
        <dbReference type="ChEBI" id="CHEBI:57856"/>
        <dbReference type="ChEBI" id="CHEBI:59789"/>
        <dbReference type="ChEBI" id="CHEBI:85452"/>
        <dbReference type="ChEBI" id="CHEBI:85454"/>
        <dbReference type="EC" id="2.1.1.37"/>
    </reaction>
</comment>
<dbReference type="PROSITE" id="PS51679">
    <property type="entry name" value="SAM_MT_C5"/>
    <property type="match status" value="1"/>
</dbReference>
<dbReference type="PRINTS" id="PR00105">
    <property type="entry name" value="C5METTRFRASE"/>
</dbReference>
<dbReference type="PANTHER" id="PTHR10629:SF52">
    <property type="entry name" value="DNA (CYTOSINE-5)-METHYLTRANSFERASE 1"/>
    <property type="match status" value="1"/>
</dbReference>
<organism evidence="8 9">
    <name type="scientific">Thalassoglobus neptunius</name>
    <dbReference type="NCBI Taxonomy" id="1938619"/>
    <lineage>
        <taxon>Bacteria</taxon>
        <taxon>Pseudomonadati</taxon>
        <taxon>Planctomycetota</taxon>
        <taxon>Planctomycetia</taxon>
        <taxon>Planctomycetales</taxon>
        <taxon>Planctomycetaceae</taxon>
        <taxon>Thalassoglobus</taxon>
    </lineage>
</organism>
<proteinExistence type="inferred from homology"/>
<comment type="similarity">
    <text evidence="7">Belongs to the class I-like SAM-binding methyltransferase superfamily. C5-methyltransferase family.</text>
</comment>
<dbReference type="Proteomes" id="UP000317243">
    <property type="component" value="Unassembled WGS sequence"/>
</dbReference>
<dbReference type="GO" id="GO:0009307">
    <property type="term" value="P:DNA restriction-modification system"/>
    <property type="evidence" value="ECO:0007669"/>
    <property type="project" value="UniProtKB-KW"/>
</dbReference>
<keyword evidence="2 7" id="KW-0489">Methyltransferase</keyword>
<dbReference type="RefSeq" id="WP_197441065.1">
    <property type="nucleotide sequence ID" value="NZ_SIHI01000001.1"/>
</dbReference>
<protein>
    <recommendedName>
        <fullName evidence="1">DNA (cytosine-5-)-methyltransferase</fullName>
        <ecNumber evidence="1">2.1.1.37</ecNumber>
    </recommendedName>
</protein>
<dbReference type="InterPro" id="IPR050390">
    <property type="entry name" value="C5-Methyltransferase"/>
</dbReference>
<feature type="active site" evidence="7">
    <location>
        <position position="98"/>
    </location>
</feature>
<evidence type="ECO:0000256" key="2">
    <source>
        <dbReference type="ARBA" id="ARBA00022603"/>
    </source>
</evidence>
<dbReference type="Gene3D" id="3.40.50.150">
    <property type="entry name" value="Vaccinia Virus protein VP39"/>
    <property type="match status" value="1"/>
</dbReference>
<evidence type="ECO:0000313" key="9">
    <source>
        <dbReference type="Proteomes" id="UP000317243"/>
    </source>
</evidence>
<dbReference type="InterPro" id="IPR029063">
    <property type="entry name" value="SAM-dependent_MTases_sf"/>
</dbReference>
<dbReference type="InterPro" id="IPR001525">
    <property type="entry name" value="C5_MeTfrase"/>
</dbReference>
<dbReference type="Gene3D" id="3.90.120.10">
    <property type="entry name" value="DNA Methylase, subunit A, domain 2"/>
    <property type="match status" value="1"/>
</dbReference>
<dbReference type="GO" id="GO:0044027">
    <property type="term" value="P:negative regulation of gene expression via chromosomal CpG island methylation"/>
    <property type="evidence" value="ECO:0007669"/>
    <property type="project" value="TreeGrafter"/>
</dbReference>
<evidence type="ECO:0000256" key="5">
    <source>
        <dbReference type="ARBA" id="ARBA00022747"/>
    </source>
</evidence>
<reference evidence="8 9" key="1">
    <citation type="submission" date="2019-02" db="EMBL/GenBank/DDBJ databases">
        <title>Deep-cultivation of Planctomycetes and their phenomic and genomic characterization uncovers novel biology.</title>
        <authorList>
            <person name="Wiegand S."/>
            <person name="Jogler M."/>
            <person name="Boedeker C."/>
            <person name="Pinto D."/>
            <person name="Vollmers J."/>
            <person name="Rivas-Marin E."/>
            <person name="Kohn T."/>
            <person name="Peeters S.H."/>
            <person name="Heuer A."/>
            <person name="Rast P."/>
            <person name="Oberbeckmann S."/>
            <person name="Bunk B."/>
            <person name="Jeske O."/>
            <person name="Meyerdierks A."/>
            <person name="Storesund J.E."/>
            <person name="Kallscheuer N."/>
            <person name="Luecker S."/>
            <person name="Lage O.M."/>
            <person name="Pohl T."/>
            <person name="Merkel B.J."/>
            <person name="Hornburger P."/>
            <person name="Mueller R.-W."/>
            <person name="Bruemmer F."/>
            <person name="Labrenz M."/>
            <person name="Spormann A.M."/>
            <person name="Op Den Camp H."/>
            <person name="Overmann J."/>
            <person name="Amann R."/>
            <person name="Jetten M.S.M."/>
            <person name="Mascher T."/>
            <person name="Medema M.H."/>
            <person name="Devos D.P."/>
            <person name="Kaster A.-K."/>
            <person name="Ovreas L."/>
            <person name="Rohde M."/>
            <person name="Galperin M.Y."/>
            <person name="Jogler C."/>
        </authorList>
    </citation>
    <scope>NUCLEOTIDE SEQUENCE [LARGE SCALE GENOMIC DNA]</scope>
    <source>
        <strain evidence="8 9">KOR42</strain>
    </source>
</reference>
<gene>
    <name evidence="8" type="ORF">KOR42_23640</name>
</gene>